<evidence type="ECO:0000256" key="1">
    <source>
        <dbReference type="SAM" id="Phobius"/>
    </source>
</evidence>
<feature type="transmembrane region" description="Helical" evidence="1">
    <location>
        <begin position="60"/>
        <end position="79"/>
    </location>
</feature>
<gene>
    <name evidence="3" type="primary">LOC115627136</name>
</gene>
<keyword evidence="2" id="KW-1185">Reference proteome</keyword>
<proteinExistence type="predicted"/>
<evidence type="ECO:0000313" key="2">
    <source>
        <dbReference type="Proteomes" id="UP000504634"/>
    </source>
</evidence>
<dbReference type="AlphaFoldDB" id="A0A6J2TR99"/>
<sequence length="119" mass="13682">MVPASVRLLQSSLARWQQGVQKIHPMTRGVLTYAVMWPTGSLIQQTMEGRNLRTYDWARAMRFSIFGALYVAPTLYGWVRLSSVMWPQTNLRIGVIKYCRPWLNKSHMDLSHAPVFSLG</sequence>
<name>A0A6J2TR99_DROLE</name>
<keyword evidence="1" id="KW-1133">Transmembrane helix</keyword>
<keyword evidence="1" id="KW-0812">Transmembrane</keyword>
<evidence type="ECO:0000313" key="3">
    <source>
        <dbReference type="RefSeq" id="XP_030378569.1"/>
    </source>
</evidence>
<dbReference type="Proteomes" id="UP000504634">
    <property type="component" value="Unplaced"/>
</dbReference>
<accession>A0A6J2TR99</accession>
<keyword evidence="1" id="KW-0472">Membrane</keyword>
<dbReference type="GeneID" id="115627136"/>
<reference evidence="3" key="1">
    <citation type="submission" date="2025-08" db="UniProtKB">
        <authorList>
            <consortium name="RefSeq"/>
        </authorList>
    </citation>
    <scope>IDENTIFICATION</scope>
    <source>
        <strain evidence="3">11010-0011.00</strain>
        <tissue evidence="3">Whole body</tissue>
    </source>
</reference>
<organism evidence="2 3">
    <name type="scientific">Drosophila lebanonensis</name>
    <name type="common">Fruit fly</name>
    <name type="synonym">Scaptodrosophila lebanonensis</name>
    <dbReference type="NCBI Taxonomy" id="7225"/>
    <lineage>
        <taxon>Eukaryota</taxon>
        <taxon>Metazoa</taxon>
        <taxon>Ecdysozoa</taxon>
        <taxon>Arthropoda</taxon>
        <taxon>Hexapoda</taxon>
        <taxon>Insecta</taxon>
        <taxon>Pterygota</taxon>
        <taxon>Neoptera</taxon>
        <taxon>Endopterygota</taxon>
        <taxon>Diptera</taxon>
        <taxon>Brachycera</taxon>
        <taxon>Muscomorpha</taxon>
        <taxon>Ephydroidea</taxon>
        <taxon>Drosophilidae</taxon>
        <taxon>Scaptodrosophila</taxon>
    </lineage>
</organism>
<protein>
    <submittedName>
        <fullName evidence="3">Uncharacterized protein LOC115627136 isoform X2</fullName>
    </submittedName>
</protein>
<dbReference type="RefSeq" id="XP_030378569.1">
    <property type="nucleotide sequence ID" value="XM_030522709.1"/>
</dbReference>